<protein>
    <recommendedName>
        <fullName evidence="3">Orc1-like AAA ATPase domain-containing protein</fullName>
    </recommendedName>
</protein>
<evidence type="ECO:0000259" key="3">
    <source>
        <dbReference type="Pfam" id="PF13191"/>
    </source>
</evidence>
<comment type="caution">
    <text evidence="4">The sequence shown here is derived from an EMBL/GenBank/DDBJ whole genome shotgun (WGS) entry which is preliminary data.</text>
</comment>
<dbReference type="Proteomes" id="UP000076503">
    <property type="component" value="Unassembled WGS sequence"/>
</dbReference>
<dbReference type="OrthoDB" id="6292577at2"/>
<dbReference type="GO" id="GO:0005737">
    <property type="term" value="C:cytoplasm"/>
    <property type="evidence" value="ECO:0007669"/>
    <property type="project" value="TreeGrafter"/>
</dbReference>
<accession>A0A167F566</accession>
<reference evidence="4 5" key="1">
    <citation type="submission" date="2013-07" db="EMBL/GenBank/DDBJ databases">
        <title>Comparative Genomic and Metabolomic Analysis of Twelve Strains of Pseudoalteromonas luteoviolacea.</title>
        <authorList>
            <person name="Vynne N.G."/>
            <person name="Mansson M."/>
            <person name="Gram L."/>
        </authorList>
    </citation>
    <scope>NUCLEOTIDE SEQUENCE [LARGE SCALE GENOMIC DNA]</scope>
    <source>
        <strain evidence="4 5">H33</strain>
    </source>
</reference>
<dbReference type="GO" id="GO:0005524">
    <property type="term" value="F:ATP binding"/>
    <property type="evidence" value="ECO:0007669"/>
    <property type="project" value="UniProtKB-KW"/>
</dbReference>
<dbReference type="PATRIC" id="fig|1365251.3.peg.1714"/>
<feature type="domain" description="Orc1-like AAA ATPase" evidence="3">
    <location>
        <begin position="42"/>
        <end position="228"/>
    </location>
</feature>
<keyword evidence="2" id="KW-0067">ATP-binding</keyword>
<sequence>MLCRTIKSLASYFEVSIDTLLQDTDTPPWIYSHLIRDMPLPCFGREWELQQFHTILNQAVKHSALQTIYLQGMTGAGKTALLNTFVAQLKAANQSSLYFLCPAPSLKNQGRSAIAGLVRALLSINEETSHAAIESKVYTVATGPLSILRLYQWLGLALNEHESQALDVLCAVRKQQLDAQLIQQLLRYIAHKGIVNMVIDDAHNLTAKELYFVSQFAQSDCPQPMLLIISAQQKRFFVQPPSWLTRAHSIAVKPLDKQSMHQLANYILRSQGVLVASQQRRVIAAIERAEGNPSFLKQLLCDDYTATEVPDTLQLLALSSLNNMPCDVANTLKFAASLGQYFDTQQLQSFNEYHEIRAPLCVLHKMLCSGLIRQNEDRFSFVHPLIQEALKSLVHETEFSWYISGSFDHIQGKTEQVTRI</sequence>
<evidence type="ECO:0000313" key="4">
    <source>
        <dbReference type="EMBL" id="KZN51651.1"/>
    </source>
</evidence>
<evidence type="ECO:0000313" key="5">
    <source>
        <dbReference type="Proteomes" id="UP000076503"/>
    </source>
</evidence>
<organism evidence="4 5">
    <name type="scientific">Pseudoalteromonas luteoviolacea H33</name>
    <dbReference type="NCBI Taxonomy" id="1365251"/>
    <lineage>
        <taxon>Bacteria</taxon>
        <taxon>Pseudomonadati</taxon>
        <taxon>Pseudomonadota</taxon>
        <taxon>Gammaproteobacteria</taxon>
        <taxon>Alteromonadales</taxon>
        <taxon>Pseudoalteromonadaceae</taxon>
        <taxon>Pseudoalteromonas</taxon>
    </lineage>
</organism>
<dbReference type="SUPFAM" id="SSF52540">
    <property type="entry name" value="P-loop containing nucleoside triphosphate hydrolases"/>
    <property type="match status" value="1"/>
</dbReference>
<dbReference type="InterPro" id="IPR041664">
    <property type="entry name" value="AAA_16"/>
</dbReference>
<evidence type="ECO:0000256" key="2">
    <source>
        <dbReference type="ARBA" id="ARBA00022840"/>
    </source>
</evidence>
<dbReference type="PANTHER" id="PTHR16305">
    <property type="entry name" value="TESTICULAR SOLUBLE ADENYLYL CYCLASE"/>
    <property type="match status" value="1"/>
</dbReference>
<dbReference type="InterPro" id="IPR027417">
    <property type="entry name" value="P-loop_NTPase"/>
</dbReference>
<dbReference type="GO" id="GO:0004016">
    <property type="term" value="F:adenylate cyclase activity"/>
    <property type="evidence" value="ECO:0007669"/>
    <property type="project" value="TreeGrafter"/>
</dbReference>
<dbReference type="EMBL" id="AUXZ01000067">
    <property type="protein sequence ID" value="KZN51651.1"/>
    <property type="molecule type" value="Genomic_DNA"/>
</dbReference>
<evidence type="ECO:0000256" key="1">
    <source>
        <dbReference type="ARBA" id="ARBA00022741"/>
    </source>
</evidence>
<proteinExistence type="predicted"/>
<dbReference type="Gene3D" id="3.40.50.300">
    <property type="entry name" value="P-loop containing nucleotide triphosphate hydrolases"/>
    <property type="match status" value="1"/>
</dbReference>
<dbReference type="Pfam" id="PF13191">
    <property type="entry name" value="AAA_16"/>
    <property type="match status" value="1"/>
</dbReference>
<name>A0A167F566_9GAMM</name>
<gene>
    <name evidence="4" type="ORF">N476_12550</name>
</gene>
<dbReference type="PANTHER" id="PTHR16305:SF28">
    <property type="entry name" value="GUANYLATE CYCLASE DOMAIN-CONTAINING PROTEIN"/>
    <property type="match status" value="1"/>
</dbReference>
<dbReference type="RefSeq" id="WP_081216408.1">
    <property type="nucleotide sequence ID" value="NZ_AUXZ01000067.1"/>
</dbReference>
<keyword evidence="1" id="KW-0547">Nucleotide-binding</keyword>
<dbReference type="AlphaFoldDB" id="A0A167F566"/>